<comment type="caution">
    <text evidence="5">The sequence shown here is derived from an EMBL/GenBank/DDBJ whole genome shotgun (WGS) entry which is preliminary data.</text>
</comment>
<evidence type="ECO:0000313" key="6">
    <source>
        <dbReference type="Proteomes" id="UP000040841"/>
    </source>
</evidence>
<evidence type="ECO:0000256" key="3">
    <source>
        <dbReference type="ARBA" id="ARBA00022837"/>
    </source>
</evidence>
<reference evidence="5 6" key="1">
    <citation type="submission" date="2015-03" db="EMBL/GenBank/DDBJ databases">
        <authorList>
            <consortium name="Pathogen Informatics"/>
            <person name="Murphy D."/>
        </authorList>
    </citation>
    <scope>NUCLEOTIDE SEQUENCE [LARGE SCALE GENOMIC DNA]</scope>
    <source>
        <strain evidence="5 6">FE82747</strain>
    </source>
</reference>
<organism evidence="5 6">
    <name type="scientific">Yersinia mollaretii</name>
    <dbReference type="NCBI Taxonomy" id="33060"/>
    <lineage>
        <taxon>Bacteria</taxon>
        <taxon>Pseudomonadati</taxon>
        <taxon>Pseudomonadota</taxon>
        <taxon>Gammaproteobacteria</taxon>
        <taxon>Enterobacterales</taxon>
        <taxon>Yersiniaceae</taxon>
        <taxon>Yersinia</taxon>
    </lineage>
</organism>
<dbReference type="InterPro" id="IPR050557">
    <property type="entry name" value="RTX_toxin/Mannuronan_C5-epim"/>
</dbReference>
<name>A0AA36LS95_YERMO</name>
<dbReference type="RefSeq" id="WP_049678865.1">
    <property type="nucleotide sequence ID" value="NZ_CABMMJ010000007.1"/>
</dbReference>
<dbReference type="InterPro" id="IPR001343">
    <property type="entry name" value="Hemolysn_Ca-bd"/>
</dbReference>
<sequence>MKTIEHTKSVYNRSSKHINDKDRKITKTIDKRGRISLGFYNIEPDELIIKKVNGKYILCIKDSYKYRAKYFVDTIDLSKVIANKNIKIEDILFVFFGASGKRKDSLRIVVLNRKKRHVDLSCYTRKVTVIGSNQKNKIVGSHQDDIIYGNDGSDHIDGGNGWDIIRGGDGDDIISGGSGGDHLYGGPGHDVINGDYGADAISGGTGADVIQGGDQKDYIEGNDGNDYISGDADNDYLFGGNDDDLIFGGDGDDLIEGDGESYYSEPEHKNNTGNDHILGNKGDDDIIPGKGNDFLYGGEGNDRYYFSFGDGANVINEISENNNSIVFDEHLSSELDMARHGSNLLITSKRTGDNLRVLVKDQISENGPKIQWLITKSPPGNSDPEIRMQIPHLFGERSRDLGDITDYDIVDMLKRERAYGISKVSSIFNPTMTGNETEANLAILVEQISLQKELASVDSLDYEILPKNVASYITSLVQQ</sequence>
<keyword evidence="2" id="KW-0964">Secreted</keyword>
<proteinExistence type="predicted"/>
<feature type="region of interest" description="Disordered" evidence="4">
    <location>
        <begin position="264"/>
        <end position="283"/>
    </location>
</feature>
<evidence type="ECO:0000256" key="1">
    <source>
        <dbReference type="ARBA" id="ARBA00004613"/>
    </source>
</evidence>
<keyword evidence="3" id="KW-0106">Calcium</keyword>
<evidence type="ECO:0000313" key="5">
    <source>
        <dbReference type="EMBL" id="CNI30999.1"/>
    </source>
</evidence>
<dbReference type="AlphaFoldDB" id="A0AA36LS95"/>
<gene>
    <name evidence="5" type="primary">hlyA</name>
    <name evidence="5" type="ORF">ERS008502_02866</name>
</gene>
<dbReference type="InterPro" id="IPR018511">
    <property type="entry name" value="Hemolysin-typ_Ca-bd_CS"/>
</dbReference>
<comment type="subcellular location">
    <subcellularLocation>
        <location evidence="1">Secreted</location>
    </subcellularLocation>
</comment>
<dbReference type="PANTHER" id="PTHR38340">
    <property type="entry name" value="S-LAYER PROTEIN"/>
    <property type="match status" value="1"/>
</dbReference>
<dbReference type="GO" id="GO:0005509">
    <property type="term" value="F:calcium ion binding"/>
    <property type="evidence" value="ECO:0007669"/>
    <property type="project" value="InterPro"/>
</dbReference>
<dbReference type="SUPFAM" id="SSF51120">
    <property type="entry name" value="beta-Roll"/>
    <property type="match status" value="2"/>
</dbReference>
<evidence type="ECO:0000256" key="4">
    <source>
        <dbReference type="SAM" id="MobiDB-lite"/>
    </source>
</evidence>
<dbReference type="PROSITE" id="PS00330">
    <property type="entry name" value="HEMOLYSIN_CALCIUM"/>
    <property type="match status" value="4"/>
</dbReference>
<dbReference type="Pfam" id="PF00353">
    <property type="entry name" value="HemolysinCabind"/>
    <property type="match status" value="4"/>
</dbReference>
<dbReference type="InterPro" id="IPR011049">
    <property type="entry name" value="Serralysin-like_metalloprot_C"/>
</dbReference>
<accession>A0AA36LS95</accession>
<dbReference type="EMBL" id="CQBM01000007">
    <property type="protein sequence ID" value="CNI30999.1"/>
    <property type="molecule type" value="Genomic_DNA"/>
</dbReference>
<dbReference type="Gene3D" id="2.150.10.10">
    <property type="entry name" value="Serralysin-like metalloprotease, C-terminal"/>
    <property type="match status" value="3"/>
</dbReference>
<protein>
    <submittedName>
        <fullName evidence="5">Hemolysin</fullName>
    </submittedName>
</protein>
<dbReference type="PRINTS" id="PR00313">
    <property type="entry name" value="CABNDNGRPT"/>
</dbReference>
<dbReference type="Proteomes" id="UP000040841">
    <property type="component" value="Unassembled WGS sequence"/>
</dbReference>
<evidence type="ECO:0000256" key="2">
    <source>
        <dbReference type="ARBA" id="ARBA00022525"/>
    </source>
</evidence>
<dbReference type="GO" id="GO:0005576">
    <property type="term" value="C:extracellular region"/>
    <property type="evidence" value="ECO:0007669"/>
    <property type="project" value="UniProtKB-SubCell"/>
</dbReference>
<dbReference type="PANTHER" id="PTHR38340:SF1">
    <property type="entry name" value="S-LAYER PROTEIN"/>
    <property type="match status" value="1"/>
</dbReference>